<dbReference type="PROSITE" id="PS51217">
    <property type="entry name" value="UVRD_HELICASE_CTER"/>
    <property type="match status" value="1"/>
</dbReference>
<feature type="domain" description="UvrD-like helicase C-terminal" evidence="12">
    <location>
        <begin position="290"/>
        <end position="557"/>
    </location>
</feature>
<evidence type="ECO:0000256" key="6">
    <source>
        <dbReference type="ARBA" id="ARBA00023235"/>
    </source>
</evidence>
<evidence type="ECO:0000256" key="4">
    <source>
        <dbReference type="ARBA" id="ARBA00022806"/>
    </source>
</evidence>
<evidence type="ECO:0000256" key="9">
    <source>
        <dbReference type="ARBA" id="ARBA00048988"/>
    </source>
</evidence>
<dbReference type="PANTHER" id="PTHR11070:SF3">
    <property type="entry name" value="DNA 3'-5' HELICASE"/>
    <property type="match status" value="1"/>
</dbReference>
<evidence type="ECO:0000256" key="1">
    <source>
        <dbReference type="ARBA" id="ARBA00009922"/>
    </source>
</evidence>
<keyword evidence="4 10" id="KW-0347">Helicase</keyword>
<dbReference type="EC" id="5.6.2.4" evidence="8"/>
<evidence type="ECO:0000259" key="11">
    <source>
        <dbReference type="PROSITE" id="PS51198"/>
    </source>
</evidence>
<feature type="domain" description="UvrD-like helicase ATP-binding" evidence="11">
    <location>
        <begin position="6"/>
        <end position="289"/>
    </location>
</feature>
<dbReference type="Gene3D" id="3.40.50.300">
    <property type="entry name" value="P-loop containing nucleotide triphosphate hydrolases"/>
    <property type="match status" value="2"/>
</dbReference>
<gene>
    <name evidence="13" type="ORF">UR53_C0004G0030</name>
</gene>
<dbReference type="GO" id="GO:0005524">
    <property type="term" value="F:ATP binding"/>
    <property type="evidence" value="ECO:0007669"/>
    <property type="project" value="UniProtKB-UniRule"/>
</dbReference>
<comment type="catalytic activity">
    <reaction evidence="9">
        <text>ATP + H2O = ADP + phosphate + H(+)</text>
        <dbReference type="Rhea" id="RHEA:13065"/>
        <dbReference type="ChEBI" id="CHEBI:15377"/>
        <dbReference type="ChEBI" id="CHEBI:15378"/>
        <dbReference type="ChEBI" id="CHEBI:30616"/>
        <dbReference type="ChEBI" id="CHEBI:43474"/>
        <dbReference type="ChEBI" id="CHEBI:456216"/>
        <dbReference type="EC" id="5.6.2.4"/>
    </reaction>
</comment>
<evidence type="ECO:0000256" key="10">
    <source>
        <dbReference type="PROSITE-ProRule" id="PRU00560"/>
    </source>
</evidence>
<dbReference type="GO" id="GO:0005829">
    <property type="term" value="C:cytosol"/>
    <property type="evidence" value="ECO:0007669"/>
    <property type="project" value="TreeGrafter"/>
</dbReference>
<organism evidence="13 14">
    <name type="scientific">Candidatus Magasanikbacteria bacterium GW2011_GWC2_34_16</name>
    <dbReference type="NCBI Taxonomy" id="1619045"/>
    <lineage>
        <taxon>Bacteria</taxon>
        <taxon>Candidatus Magasanikiibacteriota</taxon>
    </lineage>
</organism>
<dbReference type="AlphaFoldDB" id="A0A0G0DVV2"/>
<comment type="similarity">
    <text evidence="1">Belongs to the helicase family. UvrD subfamily.</text>
</comment>
<protein>
    <recommendedName>
        <fullName evidence="8">DNA 3'-5' helicase</fullName>
        <ecNumber evidence="8">5.6.2.4</ecNumber>
    </recommendedName>
</protein>
<dbReference type="PATRIC" id="fig|1619045.3.peg.315"/>
<dbReference type="CDD" id="cd17932">
    <property type="entry name" value="DEXQc_UvrD"/>
    <property type="match status" value="1"/>
</dbReference>
<dbReference type="Gene3D" id="1.10.10.160">
    <property type="match status" value="1"/>
</dbReference>
<evidence type="ECO:0000256" key="8">
    <source>
        <dbReference type="ARBA" id="ARBA00034808"/>
    </source>
</evidence>
<keyword evidence="5 10" id="KW-0067">ATP-binding</keyword>
<dbReference type="EMBL" id="LBPO01000004">
    <property type="protein sequence ID" value="KKP59277.1"/>
    <property type="molecule type" value="Genomic_DNA"/>
</dbReference>
<name>A0A0G0DVV2_9BACT</name>
<dbReference type="Pfam" id="PF00580">
    <property type="entry name" value="UvrD-helicase"/>
    <property type="match status" value="1"/>
</dbReference>
<evidence type="ECO:0000256" key="5">
    <source>
        <dbReference type="ARBA" id="ARBA00022840"/>
    </source>
</evidence>
<evidence type="ECO:0000313" key="13">
    <source>
        <dbReference type="EMBL" id="KKP59277.1"/>
    </source>
</evidence>
<dbReference type="GO" id="GO:0000725">
    <property type="term" value="P:recombinational repair"/>
    <property type="evidence" value="ECO:0007669"/>
    <property type="project" value="TreeGrafter"/>
</dbReference>
<dbReference type="GO" id="GO:0043138">
    <property type="term" value="F:3'-5' DNA helicase activity"/>
    <property type="evidence" value="ECO:0007669"/>
    <property type="project" value="UniProtKB-EC"/>
</dbReference>
<dbReference type="Pfam" id="PF13361">
    <property type="entry name" value="UvrD_C"/>
    <property type="match status" value="1"/>
</dbReference>
<dbReference type="Gene3D" id="1.10.486.10">
    <property type="entry name" value="PCRA, domain 4"/>
    <property type="match status" value="1"/>
</dbReference>
<proteinExistence type="inferred from homology"/>
<feature type="binding site" evidence="10">
    <location>
        <begin position="27"/>
        <end position="34"/>
    </location>
    <ligand>
        <name>ATP</name>
        <dbReference type="ChEBI" id="CHEBI:30616"/>
    </ligand>
</feature>
<dbReference type="InterPro" id="IPR014017">
    <property type="entry name" value="DNA_helicase_UvrD-like_C"/>
</dbReference>
<dbReference type="PANTHER" id="PTHR11070">
    <property type="entry name" value="UVRD / RECB / PCRA DNA HELICASE FAMILY MEMBER"/>
    <property type="match status" value="1"/>
</dbReference>
<dbReference type="SUPFAM" id="SSF52540">
    <property type="entry name" value="P-loop containing nucleoside triphosphate hydrolases"/>
    <property type="match status" value="1"/>
</dbReference>
<reference evidence="13 14" key="1">
    <citation type="journal article" date="2015" name="Nature">
        <title>rRNA introns, odd ribosomes, and small enigmatic genomes across a large radiation of phyla.</title>
        <authorList>
            <person name="Brown C.T."/>
            <person name="Hug L.A."/>
            <person name="Thomas B.C."/>
            <person name="Sharon I."/>
            <person name="Castelle C.J."/>
            <person name="Singh A."/>
            <person name="Wilkins M.J."/>
            <person name="Williams K.H."/>
            <person name="Banfield J.F."/>
        </authorList>
    </citation>
    <scope>NUCLEOTIDE SEQUENCE [LARGE SCALE GENOMIC DNA]</scope>
</reference>
<dbReference type="InterPro" id="IPR027417">
    <property type="entry name" value="P-loop_NTPase"/>
</dbReference>
<dbReference type="InterPro" id="IPR014016">
    <property type="entry name" value="UvrD-like_ATP-bd"/>
</dbReference>
<accession>A0A0G0DVV2</accession>
<keyword evidence="2 10" id="KW-0547">Nucleotide-binding</keyword>
<dbReference type="InterPro" id="IPR000212">
    <property type="entry name" value="DNA_helicase_UvrD/REP"/>
</dbReference>
<evidence type="ECO:0000259" key="12">
    <source>
        <dbReference type="PROSITE" id="PS51217"/>
    </source>
</evidence>
<evidence type="ECO:0000256" key="2">
    <source>
        <dbReference type="ARBA" id="ARBA00022741"/>
    </source>
</evidence>
<evidence type="ECO:0000313" key="14">
    <source>
        <dbReference type="Proteomes" id="UP000034927"/>
    </source>
</evidence>
<keyword evidence="3 10" id="KW-0378">Hydrolase</keyword>
<dbReference type="Proteomes" id="UP000034927">
    <property type="component" value="Unassembled WGS sequence"/>
</dbReference>
<dbReference type="InterPro" id="IPR013986">
    <property type="entry name" value="DExx_box_DNA_helicase_dom_sf"/>
</dbReference>
<keyword evidence="6" id="KW-0413">Isomerase</keyword>
<dbReference type="GO" id="GO:0016887">
    <property type="term" value="F:ATP hydrolysis activity"/>
    <property type="evidence" value="ECO:0007669"/>
    <property type="project" value="RHEA"/>
</dbReference>
<evidence type="ECO:0000256" key="3">
    <source>
        <dbReference type="ARBA" id="ARBA00022801"/>
    </source>
</evidence>
<comment type="catalytic activity">
    <reaction evidence="7">
        <text>Couples ATP hydrolysis with the unwinding of duplex DNA by translocating in the 3'-5' direction.</text>
        <dbReference type="EC" id="5.6.2.4"/>
    </reaction>
</comment>
<dbReference type="PROSITE" id="PS51198">
    <property type="entry name" value="UVRD_HELICASE_ATP_BIND"/>
    <property type="match status" value="1"/>
</dbReference>
<dbReference type="GO" id="GO:0003677">
    <property type="term" value="F:DNA binding"/>
    <property type="evidence" value="ECO:0007669"/>
    <property type="project" value="InterPro"/>
</dbReference>
<comment type="caution">
    <text evidence="13">The sequence shown here is derived from an EMBL/GenBank/DDBJ whole genome shotgun (WGS) entry which is preliminary data.</text>
</comment>
<sequence>MPNWEKELNSEQLDVVLHGDGPCLVLAGAGSGKTRTITYRVAYLLEKGVSPENILLVTFTNKAAAEMTDRIQKLTGIEKSLPWAGTFHHIGHKMLRQHAITLGYQNNFSILDSDDSESLIKLAAKDYSTNKGDKKFPSAKVLQGILSYARNCEMAIPEVLEIRYSQFAIWSDAIIEIAREYAVKKQEANAMDFDDLLVNALKLLNDPKILKKYSEQFQYILADEYQDTNKIQSAFVRVLASAHNNIIVVGDDAQSIYSFRGADIANILQFEKDFPKAKIFRLETNYRSSHEIISVANAVIANNPKQYKKVLKTILTTGVKPEIRPHGDPSEEARYLTEKISSLIRGGVTEKEIAVLFRASHHSQQLELELMRAGIDYDYRGGLRFFDRSHVKDVLAYLRLIANMADTTAWMRVLMFEDGIGPASAGKIIDLVKKVEALEELKEIEFILGEKAKVGWRNFLSTFNGLIDIGKNQPNQMIEHIVSSSYKNYLEAERPDADQRLQDLKQLANFAKKYDDLEQFLAEAALQEAFTLQRKKEKDSQAKDGRIVLSTIHQAKGLEWSAVFVINLTQGGFPNERALREDNGVEEERRLFYVAVTRAKKYLFLTYPMTNNRPSTNNYNSSSSWGDSMVSEPSMFLDEIDTKLINDHSFLKNNTAFNEELTYEREDKPLNIKPGSFLRSVDEL</sequence>
<evidence type="ECO:0000256" key="7">
    <source>
        <dbReference type="ARBA" id="ARBA00034617"/>
    </source>
</evidence>